<evidence type="ECO:0000256" key="2">
    <source>
        <dbReference type="ARBA" id="ARBA00038471"/>
    </source>
</evidence>
<dbReference type="Proteomes" id="UP001396334">
    <property type="component" value="Unassembled WGS sequence"/>
</dbReference>
<name>A0ABR2TFI4_9ROSI</name>
<organism evidence="6 7">
    <name type="scientific">Hibiscus sabdariffa</name>
    <name type="common">roselle</name>
    <dbReference type="NCBI Taxonomy" id="183260"/>
    <lineage>
        <taxon>Eukaryota</taxon>
        <taxon>Viridiplantae</taxon>
        <taxon>Streptophyta</taxon>
        <taxon>Embryophyta</taxon>
        <taxon>Tracheophyta</taxon>
        <taxon>Spermatophyta</taxon>
        <taxon>Magnoliopsida</taxon>
        <taxon>eudicotyledons</taxon>
        <taxon>Gunneridae</taxon>
        <taxon>Pentapetalae</taxon>
        <taxon>rosids</taxon>
        <taxon>malvids</taxon>
        <taxon>Malvales</taxon>
        <taxon>Malvaceae</taxon>
        <taxon>Malvoideae</taxon>
        <taxon>Hibiscus</taxon>
    </lineage>
</organism>
<comment type="caution">
    <text evidence="6">The sequence shown here is derived from an EMBL/GenBank/DDBJ whole genome shotgun (WGS) entry which is preliminary data.</text>
</comment>
<feature type="signal peptide" evidence="4">
    <location>
        <begin position="1"/>
        <end position="25"/>
    </location>
</feature>
<reference evidence="6 7" key="1">
    <citation type="journal article" date="2024" name="G3 (Bethesda)">
        <title>Genome assembly of Hibiscus sabdariffa L. provides insights into metabolisms of medicinal natural products.</title>
        <authorList>
            <person name="Kim T."/>
        </authorList>
    </citation>
    <scope>NUCLEOTIDE SEQUENCE [LARGE SCALE GENOMIC DNA]</scope>
    <source>
        <strain evidence="6">TK-2024</strain>
        <tissue evidence="6">Old leaves</tissue>
    </source>
</reference>
<dbReference type="NCBIfam" id="TIGR01614">
    <property type="entry name" value="PME_inhib"/>
    <property type="match status" value="1"/>
</dbReference>
<dbReference type="SMART" id="SM00856">
    <property type="entry name" value="PMEI"/>
    <property type="match status" value="1"/>
</dbReference>
<accession>A0ABR2TFI4</accession>
<proteinExistence type="inferred from homology"/>
<dbReference type="InterPro" id="IPR006501">
    <property type="entry name" value="Pectinesterase_inhib_dom"/>
</dbReference>
<evidence type="ECO:0000256" key="3">
    <source>
        <dbReference type="SAM" id="MobiDB-lite"/>
    </source>
</evidence>
<dbReference type="PANTHER" id="PTHR31080">
    <property type="entry name" value="PECTINESTERASE INHIBITOR-LIKE"/>
    <property type="match status" value="1"/>
</dbReference>
<keyword evidence="1 4" id="KW-0732">Signal</keyword>
<dbReference type="Gene3D" id="1.20.140.40">
    <property type="entry name" value="Invertase/pectin methylesterase inhibitor family protein"/>
    <property type="match status" value="1"/>
</dbReference>
<feature type="domain" description="Pectinesterase inhibitor" evidence="5">
    <location>
        <begin position="37"/>
        <end position="186"/>
    </location>
</feature>
<evidence type="ECO:0000256" key="4">
    <source>
        <dbReference type="SAM" id="SignalP"/>
    </source>
</evidence>
<comment type="similarity">
    <text evidence="2">Belongs to the PMEI family.</text>
</comment>
<dbReference type="CDD" id="cd15798">
    <property type="entry name" value="PMEI-like_3"/>
    <property type="match status" value="1"/>
</dbReference>
<keyword evidence="7" id="KW-1185">Reference proteome</keyword>
<protein>
    <recommendedName>
        <fullName evidence="5">Pectinesterase inhibitor domain-containing protein</fullName>
    </recommendedName>
</protein>
<evidence type="ECO:0000259" key="5">
    <source>
        <dbReference type="SMART" id="SM00856"/>
    </source>
</evidence>
<dbReference type="SUPFAM" id="SSF101148">
    <property type="entry name" value="Plant invertase/pectin methylesterase inhibitor"/>
    <property type="match status" value="1"/>
</dbReference>
<evidence type="ECO:0000313" key="7">
    <source>
        <dbReference type="Proteomes" id="UP001396334"/>
    </source>
</evidence>
<evidence type="ECO:0000313" key="6">
    <source>
        <dbReference type="EMBL" id="KAK9035934.1"/>
    </source>
</evidence>
<evidence type="ECO:0000256" key="1">
    <source>
        <dbReference type="ARBA" id="ARBA00022729"/>
    </source>
</evidence>
<sequence>MAKICFSHLLFFLFIFYLNIGSVESSMARPRHTSQPGVKTFIEVSCQTTCYLAQYIKYLARYTNSSTQNKQQLAQVALTISFYKARYTRPYMSKVAKELESIKDKDYPAVRDCLQQIDDNVSHLSQSIRELRRCNPKTGITDDVFWHIDNVDTWISAALMDASSCAEVFPGYKMTKMKATIKGKVISEGEINIYAGHGLELDNADVGVEEIDVNDSGFNVEEVEVDDGPNVSPGPTVAHGPTVVDVEPTSVGGPSADVEPTGVAGPSTESPMEPPASQAGPP</sequence>
<dbReference type="InterPro" id="IPR035513">
    <property type="entry name" value="Invertase/methylesterase_inhib"/>
</dbReference>
<feature type="region of interest" description="Disordered" evidence="3">
    <location>
        <begin position="224"/>
        <end position="282"/>
    </location>
</feature>
<dbReference type="Pfam" id="PF04043">
    <property type="entry name" value="PMEI"/>
    <property type="match status" value="1"/>
</dbReference>
<gene>
    <name evidence="6" type="ORF">V6N11_077957</name>
</gene>
<feature type="chain" id="PRO_5045241084" description="Pectinesterase inhibitor domain-containing protein" evidence="4">
    <location>
        <begin position="26"/>
        <end position="282"/>
    </location>
</feature>
<dbReference type="EMBL" id="JBBPBN010000006">
    <property type="protein sequence ID" value="KAK9035934.1"/>
    <property type="molecule type" value="Genomic_DNA"/>
</dbReference>
<dbReference type="InterPro" id="IPR051955">
    <property type="entry name" value="PME_Inhibitor"/>
</dbReference>
<dbReference type="PANTHER" id="PTHR31080:SF12">
    <property type="entry name" value="PLANT INVERTASE_PECTIN METHYLESTERASE INHIBITOR"/>
    <property type="match status" value="1"/>
</dbReference>